<dbReference type="EMBL" id="BMAV01002634">
    <property type="protein sequence ID" value="GFY41687.1"/>
    <property type="molecule type" value="Genomic_DNA"/>
</dbReference>
<gene>
    <name evidence="2" type="ORF">TNIN_429401</name>
</gene>
<protein>
    <submittedName>
        <fullName evidence="2">Uncharacterized protein</fullName>
    </submittedName>
</protein>
<sequence>MERFDAKKKNRNSVERNLSTLFMRKQKKTDCLTEEENRAEMSRAKDRKKEVRTPETKKKSQIRTEKRVHQEQPTTVESKKGEKLLLLVGNFGRKHLIT</sequence>
<organism evidence="2 3">
    <name type="scientific">Trichonephila inaurata madagascariensis</name>
    <dbReference type="NCBI Taxonomy" id="2747483"/>
    <lineage>
        <taxon>Eukaryota</taxon>
        <taxon>Metazoa</taxon>
        <taxon>Ecdysozoa</taxon>
        <taxon>Arthropoda</taxon>
        <taxon>Chelicerata</taxon>
        <taxon>Arachnida</taxon>
        <taxon>Araneae</taxon>
        <taxon>Araneomorphae</taxon>
        <taxon>Entelegynae</taxon>
        <taxon>Araneoidea</taxon>
        <taxon>Nephilidae</taxon>
        <taxon>Trichonephila</taxon>
        <taxon>Trichonephila inaurata</taxon>
    </lineage>
</organism>
<proteinExistence type="predicted"/>
<accession>A0A8X7BT59</accession>
<feature type="region of interest" description="Disordered" evidence="1">
    <location>
        <begin position="27"/>
        <end position="78"/>
    </location>
</feature>
<evidence type="ECO:0000313" key="3">
    <source>
        <dbReference type="Proteomes" id="UP000886998"/>
    </source>
</evidence>
<evidence type="ECO:0000313" key="2">
    <source>
        <dbReference type="EMBL" id="GFY41687.1"/>
    </source>
</evidence>
<comment type="caution">
    <text evidence="2">The sequence shown here is derived from an EMBL/GenBank/DDBJ whole genome shotgun (WGS) entry which is preliminary data.</text>
</comment>
<keyword evidence="3" id="KW-1185">Reference proteome</keyword>
<evidence type="ECO:0000256" key="1">
    <source>
        <dbReference type="SAM" id="MobiDB-lite"/>
    </source>
</evidence>
<dbReference type="AlphaFoldDB" id="A0A8X7BT59"/>
<name>A0A8X7BT59_9ARAC</name>
<reference evidence="2" key="1">
    <citation type="submission" date="2020-08" db="EMBL/GenBank/DDBJ databases">
        <title>Multicomponent nature underlies the extraordinary mechanical properties of spider dragline silk.</title>
        <authorList>
            <person name="Kono N."/>
            <person name="Nakamura H."/>
            <person name="Mori M."/>
            <person name="Yoshida Y."/>
            <person name="Ohtoshi R."/>
            <person name="Malay A.D."/>
            <person name="Moran D.A.P."/>
            <person name="Tomita M."/>
            <person name="Numata K."/>
            <person name="Arakawa K."/>
        </authorList>
    </citation>
    <scope>NUCLEOTIDE SEQUENCE</scope>
</reference>
<dbReference type="Proteomes" id="UP000886998">
    <property type="component" value="Unassembled WGS sequence"/>
</dbReference>
<feature type="compositionally biased region" description="Basic and acidic residues" evidence="1">
    <location>
        <begin position="28"/>
        <end position="70"/>
    </location>
</feature>